<keyword evidence="2" id="KW-1133">Transmembrane helix</keyword>
<feature type="compositionally biased region" description="Basic and acidic residues" evidence="1">
    <location>
        <begin position="1"/>
        <end position="17"/>
    </location>
</feature>
<dbReference type="RefSeq" id="WP_309521381.1">
    <property type="nucleotide sequence ID" value="NZ_JAVIXS010000001.1"/>
</dbReference>
<keyword evidence="2" id="KW-0812">Transmembrane</keyword>
<sequence length="238" mass="26297">MPKTENEELNEHLENVKKTGSHAKQTDFHDNIDSRNENEKKRSSPIEKPQKGRGLRFLDSVAKNGSFIKKALKATGIGLAVGFGLALLFPPLGIAVMAISAIAGVAAIGGKVAYSYAKAKEENRNHKESTEPKAEILREIVKELMEEKLSKDKEETQQQEKKNGSKDDLKQYNETDNRREAGKSAIKNTNESGLAMFTKPLNSPNPDMKQSAAASKPKVQQKETQSTGKNMGMRRNTM</sequence>
<keyword evidence="2" id="KW-0472">Membrane</keyword>
<feature type="region of interest" description="Disordered" evidence="1">
    <location>
        <begin position="1"/>
        <end position="54"/>
    </location>
</feature>
<proteinExistence type="predicted"/>
<feature type="compositionally biased region" description="Basic and acidic residues" evidence="1">
    <location>
        <begin position="24"/>
        <end position="50"/>
    </location>
</feature>
<protein>
    <recommendedName>
        <fullName evidence="5">DUF2892 domain-containing protein</fullName>
    </recommendedName>
</protein>
<comment type="caution">
    <text evidence="3">The sequence shown here is derived from an EMBL/GenBank/DDBJ whole genome shotgun (WGS) entry which is preliminary data.</text>
</comment>
<organism evidence="3 4">
    <name type="scientific">Chryseobacterium metallicongregator</name>
    <dbReference type="NCBI Taxonomy" id="3073042"/>
    <lineage>
        <taxon>Bacteria</taxon>
        <taxon>Pseudomonadati</taxon>
        <taxon>Bacteroidota</taxon>
        <taxon>Flavobacteriia</taxon>
        <taxon>Flavobacteriales</taxon>
        <taxon>Weeksellaceae</taxon>
        <taxon>Chryseobacterium group</taxon>
        <taxon>Chryseobacterium</taxon>
    </lineage>
</organism>
<evidence type="ECO:0000256" key="2">
    <source>
        <dbReference type="SAM" id="Phobius"/>
    </source>
</evidence>
<evidence type="ECO:0008006" key="5">
    <source>
        <dbReference type="Google" id="ProtNLM"/>
    </source>
</evidence>
<dbReference type="EMBL" id="JAVIXS010000001">
    <property type="protein sequence ID" value="MDR4951000.1"/>
    <property type="molecule type" value="Genomic_DNA"/>
</dbReference>
<evidence type="ECO:0000256" key="1">
    <source>
        <dbReference type="SAM" id="MobiDB-lite"/>
    </source>
</evidence>
<accession>A0ABU1DZR5</accession>
<evidence type="ECO:0000313" key="3">
    <source>
        <dbReference type="EMBL" id="MDR4951000.1"/>
    </source>
</evidence>
<feature type="compositionally biased region" description="Basic and acidic residues" evidence="1">
    <location>
        <begin position="149"/>
        <end position="182"/>
    </location>
</feature>
<dbReference type="Proteomes" id="UP001260959">
    <property type="component" value="Unassembled WGS sequence"/>
</dbReference>
<feature type="region of interest" description="Disordered" evidence="1">
    <location>
        <begin position="149"/>
        <end position="238"/>
    </location>
</feature>
<keyword evidence="4" id="KW-1185">Reference proteome</keyword>
<gene>
    <name evidence="3" type="ORF">REB14_02240</name>
</gene>
<name>A0ABU1DZR5_9FLAO</name>
<evidence type="ECO:0000313" key="4">
    <source>
        <dbReference type="Proteomes" id="UP001260959"/>
    </source>
</evidence>
<feature type="transmembrane region" description="Helical" evidence="2">
    <location>
        <begin position="95"/>
        <end position="117"/>
    </location>
</feature>
<feature type="transmembrane region" description="Helical" evidence="2">
    <location>
        <begin position="71"/>
        <end position="89"/>
    </location>
</feature>
<reference evidence="3 4" key="1">
    <citation type="submission" date="2023-08" db="EMBL/GenBank/DDBJ databases">
        <authorList>
            <person name="Maltman C."/>
        </authorList>
    </citation>
    <scope>NUCLEOTIDE SEQUENCE [LARGE SCALE GENOMIC DNA]</scope>
    <source>
        <strain evidence="3 4">ES2</strain>
    </source>
</reference>